<dbReference type="RefSeq" id="XP_030971357.1">
    <property type="nucleotide sequence ID" value="XM_031115497.1"/>
</dbReference>
<keyword evidence="7" id="KW-1185">Reference proteome</keyword>
<dbReference type="InterPro" id="IPR020471">
    <property type="entry name" value="AKR"/>
</dbReference>
<name>A0A7N2LRT9_QUELO</name>
<evidence type="ECO:0000256" key="2">
    <source>
        <dbReference type="PIRSR" id="PIRSR000097-1"/>
    </source>
</evidence>
<dbReference type="AlphaFoldDB" id="A0A7N2LRT9"/>
<sequence>MATTTLNSVTKIPKMELSSSSGPVSMPVIGFGSAADNNDSATLISAVLESIKLGYRHFDTASAYGTEQALGEAIAEALRLGLIPSRDDLFVTSKLWPTEAHAHLVLPSLQKSLRTLQLEYLDLYLIHWPISVTPGPVTIERPFDKQDLMPMDFKSVWAAMEECQRLGLTKSIGVSNFSCKKLENLLSFATIPPSVNQVEMNPVWQQNKLTEFCKANGIIVTAFSPLGAKGVSWGTNDVMDNEVLKEIAKTRGKTVAQVCLRWIYEQGAALIVKSYNKERLKENLQIFDWELSEDDYDKIGQIKQHRMMTKEDLVSAHGPYKSIEELWDGEL</sequence>
<dbReference type="InterPro" id="IPR018170">
    <property type="entry name" value="Aldo/ket_reductase_CS"/>
</dbReference>
<feature type="active site" description="Proton donor" evidence="2">
    <location>
        <position position="64"/>
    </location>
</feature>
<dbReference type="PROSITE" id="PS00063">
    <property type="entry name" value="ALDOKETO_REDUCTASE_3"/>
    <property type="match status" value="1"/>
</dbReference>
<dbReference type="PROSITE" id="PS00062">
    <property type="entry name" value="ALDOKETO_REDUCTASE_2"/>
    <property type="match status" value="1"/>
</dbReference>
<dbReference type="Proteomes" id="UP000594261">
    <property type="component" value="Chromosome 5"/>
</dbReference>
<dbReference type="Pfam" id="PF00248">
    <property type="entry name" value="Aldo_ket_red"/>
    <property type="match status" value="1"/>
</dbReference>
<dbReference type="GO" id="GO:0016616">
    <property type="term" value="F:oxidoreductase activity, acting on the CH-OH group of donors, NAD or NADP as acceptor"/>
    <property type="evidence" value="ECO:0007669"/>
    <property type="project" value="InterPro"/>
</dbReference>
<dbReference type="InterPro" id="IPR044497">
    <property type="entry name" value="AKR4A/B"/>
</dbReference>
<dbReference type="SUPFAM" id="SSF51430">
    <property type="entry name" value="NAD(P)-linked oxidoreductase"/>
    <property type="match status" value="1"/>
</dbReference>
<dbReference type="OrthoDB" id="416253at2759"/>
<reference evidence="6 7" key="1">
    <citation type="journal article" date="2016" name="G3 (Bethesda)">
        <title>First Draft Assembly and Annotation of the Genome of a California Endemic Oak Quercus lobata Nee (Fagaceae).</title>
        <authorList>
            <person name="Sork V.L."/>
            <person name="Fitz-Gibbon S.T."/>
            <person name="Puiu D."/>
            <person name="Crepeau M."/>
            <person name="Gugger P.F."/>
            <person name="Sherman R."/>
            <person name="Stevens K."/>
            <person name="Langley C.H."/>
            <person name="Pellegrini M."/>
            <person name="Salzberg S.L."/>
        </authorList>
    </citation>
    <scope>NUCLEOTIDE SEQUENCE [LARGE SCALE GENOMIC DNA]</scope>
    <source>
        <strain evidence="6 7">cv. SW786</strain>
    </source>
</reference>
<organism evidence="6 7">
    <name type="scientific">Quercus lobata</name>
    <name type="common">Valley oak</name>
    <dbReference type="NCBI Taxonomy" id="97700"/>
    <lineage>
        <taxon>Eukaryota</taxon>
        <taxon>Viridiplantae</taxon>
        <taxon>Streptophyta</taxon>
        <taxon>Embryophyta</taxon>
        <taxon>Tracheophyta</taxon>
        <taxon>Spermatophyta</taxon>
        <taxon>Magnoliopsida</taxon>
        <taxon>eudicotyledons</taxon>
        <taxon>Gunneridae</taxon>
        <taxon>Pentapetalae</taxon>
        <taxon>rosids</taxon>
        <taxon>fabids</taxon>
        <taxon>Fagales</taxon>
        <taxon>Fagaceae</taxon>
        <taxon>Quercus</taxon>
    </lineage>
</organism>
<dbReference type="Gramene" id="QL05p048482:mrna">
    <property type="protein sequence ID" value="QL05p048482:mrna"/>
    <property type="gene ID" value="QL05p048482"/>
</dbReference>
<dbReference type="GeneID" id="115991662"/>
<evidence type="ECO:0000313" key="7">
    <source>
        <dbReference type="Proteomes" id="UP000594261"/>
    </source>
</evidence>
<feature type="site" description="Lowers pKa of active site Tyr" evidence="4">
    <location>
        <position position="94"/>
    </location>
</feature>
<feature type="binding site" evidence="3">
    <location>
        <position position="127"/>
    </location>
    <ligand>
        <name>substrate</name>
    </ligand>
</feature>
<reference evidence="6" key="2">
    <citation type="submission" date="2021-01" db="UniProtKB">
        <authorList>
            <consortium name="EnsemblPlants"/>
        </authorList>
    </citation>
    <scope>IDENTIFICATION</scope>
</reference>
<dbReference type="Gene3D" id="3.20.20.100">
    <property type="entry name" value="NADP-dependent oxidoreductase domain"/>
    <property type="match status" value="1"/>
</dbReference>
<dbReference type="GO" id="GO:0044550">
    <property type="term" value="P:secondary metabolite biosynthetic process"/>
    <property type="evidence" value="ECO:0007669"/>
    <property type="project" value="UniProtKB-ARBA"/>
</dbReference>
<gene>
    <name evidence="6" type="primary">LOC115991662</name>
</gene>
<dbReference type="InterPro" id="IPR036812">
    <property type="entry name" value="NAD(P)_OxRdtase_dom_sf"/>
</dbReference>
<dbReference type="FunFam" id="3.20.20.100:FF:000014">
    <property type="entry name" value="NAD(P)-linked oxidoreductase superfamily protein"/>
    <property type="match status" value="1"/>
</dbReference>
<dbReference type="OMA" id="FMTMKAA"/>
<dbReference type="PANTHER" id="PTHR11732">
    <property type="entry name" value="ALDO/KETO REDUCTASE"/>
    <property type="match status" value="1"/>
</dbReference>
<dbReference type="PROSITE" id="PS00798">
    <property type="entry name" value="ALDOKETO_REDUCTASE_1"/>
    <property type="match status" value="1"/>
</dbReference>
<dbReference type="InterPro" id="IPR023210">
    <property type="entry name" value="NADP_OxRdtase_dom"/>
</dbReference>
<dbReference type="EnsemblPlants" id="QL05p048482:mrna">
    <property type="protein sequence ID" value="QL05p048482:mrna"/>
    <property type="gene ID" value="QL05p048482"/>
</dbReference>
<dbReference type="EMBL" id="LRBV02000005">
    <property type="status" value="NOT_ANNOTATED_CDS"/>
    <property type="molecule type" value="Genomic_DNA"/>
</dbReference>
<dbReference type="CDD" id="cd19124">
    <property type="entry name" value="AKR_AKR4A_4B"/>
    <property type="match status" value="1"/>
</dbReference>
<evidence type="ECO:0000256" key="4">
    <source>
        <dbReference type="PIRSR" id="PIRSR000097-3"/>
    </source>
</evidence>
<protein>
    <recommendedName>
        <fullName evidence="5">NADP-dependent oxidoreductase domain-containing protein</fullName>
    </recommendedName>
</protein>
<dbReference type="PRINTS" id="PR00069">
    <property type="entry name" value="ALDKETRDTASE"/>
</dbReference>
<evidence type="ECO:0000256" key="1">
    <source>
        <dbReference type="ARBA" id="ARBA00023002"/>
    </source>
</evidence>
<dbReference type="InParanoid" id="A0A7N2LRT9"/>
<evidence type="ECO:0000313" key="6">
    <source>
        <dbReference type="EnsemblPlants" id="QL05p048482:mrna"/>
    </source>
</evidence>
<accession>A0A7N2LRT9</accession>
<evidence type="ECO:0000259" key="5">
    <source>
        <dbReference type="Pfam" id="PF00248"/>
    </source>
</evidence>
<evidence type="ECO:0000256" key="3">
    <source>
        <dbReference type="PIRSR" id="PIRSR000097-2"/>
    </source>
</evidence>
<proteinExistence type="predicted"/>
<keyword evidence="1" id="KW-0560">Oxidoreductase</keyword>
<dbReference type="PIRSF" id="PIRSF000097">
    <property type="entry name" value="AKR"/>
    <property type="match status" value="1"/>
</dbReference>
<dbReference type="KEGG" id="qlo:115991662"/>
<feature type="domain" description="NADP-dependent oxidoreductase" evidence="5">
    <location>
        <begin position="31"/>
        <end position="302"/>
    </location>
</feature>
<dbReference type="FunCoup" id="A0A7N2LRT9">
    <property type="interactions" value="54"/>
</dbReference>